<gene>
    <name evidence="2" type="ORF">INP51_09170</name>
</gene>
<dbReference type="SMART" id="SM00849">
    <property type="entry name" value="Lactamase_B"/>
    <property type="match status" value="1"/>
</dbReference>
<evidence type="ECO:0000259" key="1">
    <source>
        <dbReference type="SMART" id="SM00849"/>
    </source>
</evidence>
<dbReference type="GO" id="GO:0016787">
    <property type="term" value="F:hydrolase activity"/>
    <property type="evidence" value="ECO:0007669"/>
    <property type="project" value="UniProtKB-KW"/>
</dbReference>
<dbReference type="InterPro" id="IPR035681">
    <property type="entry name" value="ComA-like_MBL"/>
</dbReference>
<keyword evidence="3" id="KW-1185">Reference proteome</keyword>
<dbReference type="RefSeq" id="WP_193734570.1">
    <property type="nucleotide sequence ID" value="NZ_CP063304.1"/>
</dbReference>
<dbReference type="InterPro" id="IPR036866">
    <property type="entry name" value="RibonucZ/Hydroxyglut_hydro"/>
</dbReference>
<accession>A0A7M2RDH4</accession>
<reference evidence="2 3" key="1">
    <citation type="submission" date="2020-10" db="EMBL/GenBank/DDBJ databases">
        <title>Blautia liquoris sp.nov., isolated from the mud in a fermentation cellar used for the production of Chinese strong-flavoured liquor.</title>
        <authorList>
            <person name="Lu L."/>
        </authorList>
    </citation>
    <scope>NUCLEOTIDE SEQUENCE [LARGE SCALE GENOMIC DNA]</scope>
    <source>
        <strain evidence="2 3">LZLJ-3</strain>
    </source>
</reference>
<dbReference type="AlphaFoldDB" id="A0A7M2RDH4"/>
<dbReference type="PANTHER" id="PTHR30619">
    <property type="entry name" value="DNA INTERNALIZATION/COMPETENCE PROTEIN COMEC/REC2"/>
    <property type="match status" value="1"/>
</dbReference>
<dbReference type="EMBL" id="CP063304">
    <property type="protein sequence ID" value="QOV18208.1"/>
    <property type="molecule type" value="Genomic_DNA"/>
</dbReference>
<dbReference type="InterPro" id="IPR001279">
    <property type="entry name" value="Metallo-B-lactamas"/>
</dbReference>
<evidence type="ECO:0000313" key="2">
    <source>
        <dbReference type="EMBL" id="QOV18208.1"/>
    </source>
</evidence>
<dbReference type="KEGG" id="bliq:INP51_09170"/>
<protein>
    <submittedName>
        <fullName evidence="2">MBL fold metallo-hydrolase</fullName>
    </submittedName>
</protein>
<sequence>MRTLKEKASVFRWLFGTLFFVILILNIGCAPKPASHVEQQADAAAAENEQEKTPLEVHFLDVGQADSILIKTSDAAMLVDAGKNEDGKKVVTYLQQQGITRLDYVVGTHPHEDHIGGLDDVIRSFDVENVILPEKIHTSQTYMDVLAAIQEKGLQITQANTGQEYQLGDAKITILSPKPGVDYGDNLNNWSIGIKLVYGDNSFVMAGDAEDAAERDIIGSGIDLKADVWKAGHHGSKTSNSEAMLDAVSPTYAVISCGVNNQYGHPDQEILQRFAQHNIQTFRTDQQGTIIASSDGAHISWNTKEASMEAAQVPNKTEQDPTVYITKAGTKYHTDGCKYLKNSYIEVKLSEARNRGLEPCSVCNPPQ</sequence>
<feature type="domain" description="Metallo-beta-lactamase" evidence="1">
    <location>
        <begin position="64"/>
        <end position="259"/>
    </location>
</feature>
<dbReference type="CDD" id="cd07731">
    <property type="entry name" value="ComA-like_MBL-fold"/>
    <property type="match status" value="1"/>
</dbReference>
<dbReference type="Proteomes" id="UP000593601">
    <property type="component" value="Chromosome"/>
</dbReference>
<dbReference type="InterPro" id="IPR052159">
    <property type="entry name" value="Competence_DNA_uptake"/>
</dbReference>
<organism evidence="2 3">
    <name type="scientific">Blautia liquoris</name>
    <dbReference type="NCBI Taxonomy" id="2779518"/>
    <lineage>
        <taxon>Bacteria</taxon>
        <taxon>Bacillati</taxon>
        <taxon>Bacillota</taxon>
        <taxon>Clostridia</taxon>
        <taxon>Lachnospirales</taxon>
        <taxon>Lachnospiraceae</taxon>
        <taxon>Blautia</taxon>
    </lineage>
</organism>
<evidence type="ECO:0000313" key="3">
    <source>
        <dbReference type="Proteomes" id="UP000593601"/>
    </source>
</evidence>
<name>A0A7M2RDH4_9FIRM</name>
<dbReference type="Gene3D" id="3.60.15.10">
    <property type="entry name" value="Ribonuclease Z/Hydroxyacylglutathione hydrolase-like"/>
    <property type="match status" value="1"/>
</dbReference>
<dbReference type="Pfam" id="PF00753">
    <property type="entry name" value="Lactamase_B"/>
    <property type="match status" value="1"/>
</dbReference>
<dbReference type="SUPFAM" id="SSF56281">
    <property type="entry name" value="Metallo-hydrolase/oxidoreductase"/>
    <property type="match status" value="1"/>
</dbReference>
<keyword evidence="2" id="KW-0378">Hydrolase</keyword>
<proteinExistence type="predicted"/>
<dbReference type="PANTHER" id="PTHR30619:SF7">
    <property type="entry name" value="BETA-LACTAMASE DOMAIN PROTEIN"/>
    <property type="match status" value="1"/>
</dbReference>